<dbReference type="GO" id="GO:0004672">
    <property type="term" value="F:protein kinase activity"/>
    <property type="evidence" value="ECO:0007669"/>
    <property type="project" value="InterPro"/>
</dbReference>
<feature type="compositionally biased region" description="Basic and acidic residues" evidence="2">
    <location>
        <begin position="670"/>
        <end position="696"/>
    </location>
</feature>
<evidence type="ECO:0000256" key="1">
    <source>
        <dbReference type="ARBA" id="ARBA00023054"/>
    </source>
</evidence>
<feature type="domain" description="Protein kinase" evidence="3">
    <location>
        <begin position="47"/>
        <end position="342"/>
    </location>
</feature>
<dbReference type="OrthoDB" id="3260792at2759"/>
<keyword evidence="1" id="KW-0175">Coiled coil</keyword>
<name>A0A0C3QX47_9AGAM</name>
<feature type="region of interest" description="Disordered" evidence="2">
    <location>
        <begin position="624"/>
        <end position="728"/>
    </location>
</feature>
<feature type="region of interest" description="Disordered" evidence="2">
    <location>
        <begin position="401"/>
        <end position="421"/>
    </location>
</feature>
<feature type="compositionally biased region" description="Pro residues" evidence="2">
    <location>
        <begin position="719"/>
        <end position="728"/>
    </location>
</feature>
<dbReference type="SUPFAM" id="SSF56112">
    <property type="entry name" value="Protein kinase-like (PK-like)"/>
    <property type="match status" value="1"/>
</dbReference>
<dbReference type="PANTHER" id="PTHR15885">
    <property type="entry name" value="COILED-COIL DOMAIN-CONTAINING PROTEIN 174"/>
    <property type="match status" value="1"/>
</dbReference>
<keyword evidence="5" id="KW-1185">Reference proteome</keyword>
<dbReference type="Pfam" id="PF13300">
    <property type="entry name" value="DUF4078"/>
    <property type="match status" value="1"/>
</dbReference>
<dbReference type="EMBL" id="KN822942">
    <property type="protein sequence ID" value="KIO34596.1"/>
    <property type="molecule type" value="Genomic_DNA"/>
</dbReference>
<feature type="compositionally biased region" description="Basic and acidic residues" evidence="2">
    <location>
        <begin position="624"/>
        <end position="648"/>
    </location>
</feature>
<dbReference type="GO" id="GO:0005524">
    <property type="term" value="F:ATP binding"/>
    <property type="evidence" value="ECO:0007669"/>
    <property type="project" value="InterPro"/>
</dbReference>
<reference evidence="4 5" key="1">
    <citation type="submission" date="2014-04" db="EMBL/GenBank/DDBJ databases">
        <authorList>
            <consortium name="DOE Joint Genome Institute"/>
            <person name="Kuo A."/>
            <person name="Girlanda M."/>
            <person name="Perotto S."/>
            <person name="Kohler A."/>
            <person name="Nagy L.G."/>
            <person name="Floudas D."/>
            <person name="Copeland A."/>
            <person name="Barry K.W."/>
            <person name="Cichocki N."/>
            <person name="Veneault-Fourrey C."/>
            <person name="LaButti K."/>
            <person name="Lindquist E.A."/>
            <person name="Lipzen A."/>
            <person name="Lundell T."/>
            <person name="Morin E."/>
            <person name="Murat C."/>
            <person name="Sun H."/>
            <person name="Tunlid A."/>
            <person name="Henrissat B."/>
            <person name="Grigoriev I.V."/>
            <person name="Hibbett D.S."/>
            <person name="Martin F."/>
            <person name="Nordberg H.P."/>
            <person name="Cantor M.N."/>
            <person name="Hua S.X."/>
        </authorList>
    </citation>
    <scope>NUCLEOTIDE SEQUENCE [LARGE SCALE GENOMIC DNA]</scope>
    <source>
        <strain evidence="4 5">MUT 4182</strain>
    </source>
</reference>
<dbReference type="InterPro" id="IPR025066">
    <property type="entry name" value="CCDC174-like"/>
</dbReference>
<proteinExistence type="predicted"/>
<dbReference type="AlphaFoldDB" id="A0A0C3QX47"/>
<dbReference type="PANTHER" id="PTHR15885:SF1">
    <property type="entry name" value="COILED-COIL DOMAIN-CONTAINING PROTEIN 174"/>
    <property type="match status" value="1"/>
</dbReference>
<feature type="region of interest" description="Disordered" evidence="2">
    <location>
        <begin position="498"/>
        <end position="545"/>
    </location>
</feature>
<sequence>MPTRTVPPRRGSNRSLPSKVIQREVDEDARSDGTLDGSGFGAPLQRFQDVDDYGPKGYKLYENDDRVSLLRRAQDQGWLQAQKEAAKAYLGPSFHDVTADARPFKRHVSSEMVTFKRVETSSPELTLIEFLNTEEAREDSWNHSVPVVDIIENDGEALVMMLKLRPFSSPPFQNVAECLDFARQLLEGVAFFHEHKITGLNLRPENIGMDTGHMPLTAANWDRSEHDVRYHLIDFSSAHHCIRDESSDVDIGTRGWMTSEMFELEQLGEQMPEDVKALGSTLSEVFRELPEMAFLGTLLCVMTARSPTARPAALEALGSLDQISAELPPEKLFELIAAHAYVLERGIYATTPSANYHVQTGPSTTFQHAMGKARSGGVSASSFLDLKAELSRAEDEFKKAKASGSGGKAEPIVGGVQREGKKPSVWAQKNKGVADRAKRDMEVELEEVSRSTVESARAALERKSKIYDKLKKGMTGGLNDKQYDSLLVDFDRKVEEDGRFEAHSSDEDESLAVPRPLQDEEEDEDDPMVEYEDEFGRTRRVRRSEAPRGVDILQEEEEEEPEVDPYVIYNPVGHFPTYEPTQEKKEAIAAAFAEARKDPLQHYDATKEYRARGAGFYQFATGDEEARQKQMEELKNSRLDTMEKREGLGVDDGVGSEEGDGGGRGAGAGSEKKTTVNRAVEKRKRELEERRKVIEAKRRKVVNEKAGGAGGNLKDAAAAPPPSGSKTS</sequence>
<dbReference type="PROSITE" id="PS50011">
    <property type="entry name" value="PROTEIN_KINASE_DOM"/>
    <property type="match status" value="1"/>
</dbReference>
<feature type="region of interest" description="Disordered" evidence="2">
    <location>
        <begin position="1"/>
        <end position="41"/>
    </location>
</feature>
<dbReference type="InterPro" id="IPR057464">
    <property type="entry name" value="CCDC174_GRSR"/>
</dbReference>
<dbReference type="InterPro" id="IPR000719">
    <property type="entry name" value="Prot_kinase_dom"/>
</dbReference>
<reference evidence="5" key="2">
    <citation type="submission" date="2015-01" db="EMBL/GenBank/DDBJ databases">
        <title>Evolutionary Origins and Diversification of the Mycorrhizal Mutualists.</title>
        <authorList>
            <consortium name="DOE Joint Genome Institute"/>
            <consortium name="Mycorrhizal Genomics Consortium"/>
            <person name="Kohler A."/>
            <person name="Kuo A."/>
            <person name="Nagy L.G."/>
            <person name="Floudas D."/>
            <person name="Copeland A."/>
            <person name="Barry K.W."/>
            <person name="Cichocki N."/>
            <person name="Veneault-Fourrey C."/>
            <person name="LaButti K."/>
            <person name="Lindquist E.A."/>
            <person name="Lipzen A."/>
            <person name="Lundell T."/>
            <person name="Morin E."/>
            <person name="Murat C."/>
            <person name="Riley R."/>
            <person name="Ohm R."/>
            <person name="Sun H."/>
            <person name="Tunlid A."/>
            <person name="Henrissat B."/>
            <person name="Grigoriev I.V."/>
            <person name="Hibbett D.S."/>
            <person name="Martin F."/>
        </authorList>
    </citation>
    <scope>NUCLEOTIDE SEQUENCE [LARGE SCALE GENOMIC DNA]</scope>
    <source>
        <strain evidence="5">MUT 4182</strain>
    </source>
</reference>
<dbReference type="HOGENOM" id="CLU_380440_0_0_1"/>
<dbReference type="InterPro" id="IPR011009">
    <property type="entry name" value="Kinase-like_dom_sf"/>
</dbReference>
<accession>A0A0C3QX47</accession>
<dbReference type="GO" id="GO:0005634">
    <property type="term" value="C:nucleus"/>
    <property type="evidence" value="ECO:0007669"/>
    <property type="project" value="TreeGrafter"/>
</dbReference>
<dbReference type="Gene3D" id="1.10.510.10">
    <property type="entry name" value="Transferase(Phosphotransferase) domain 1"/>
    <property type="match status" value="1"/>
</dbReference>
<feature type="compositionally biased region" description="Acidic residues" evidence="2">
    <location>
        <begin position="519"/>
        <end position="533"/>
    </location>
</feature>
<protein>
    <recommendedName>
        <fullName evidence="3">Protein kinase domain-containing protein</fullName>
    </recommendedName>
</protein>
<dbReference type="STRING" id="1051891.A0A0C3QX47"/>
<evidence type="ECO:0000256" key="2">
    <source>
        <dbReference type="SAM" id="MobiDB-lite"/>
    </source>
</evidence>
<dbReference type="Proteomes" id="UP000054248">
    <property type="component" value="Unassembled WGS sequence"/>
</dbReference>
<evidence type="ECO:0000313" key="5">
    <source>
        <dbReference type="Proteomes" id="UP000054248"/>
    </source>
</evidence>
<dbReference type="Pfam" id="PF25449">
    <property type="entry name" value="CCDC174_GRSR"/>
    <property type="match status" value="1"/>
</dbReference>
<feature type="compositionally biased region" description="Basic and acidic residues" evidence="2">
    <location>
        <begin position="21"/>
        <end position="33"/>
    </location>
</feature>
<organism evidence="4 5">
    <name type="scientific">Tulasnella calospora MUT 4182</name>
    <dbReference type="NCBI Taxonomy" id="1051891"/>
    <lineage>
        <taxon>Eukaryota</taxon>
        <taxon>Fungi</taxon>
        <taxon>Dikarya</taxon>
        <taxon>Basidiomycota</taxon>
        <taxon>Agaricomycotina</taxon>
        <taxon>Agaricomycetes</taxon>
        <taxon>Cantharellales</taxon>
        <taxon>Tulasnellaceae</taxon>
        <taxon>Tulasnella</taxon>
    </lineage>
</organism>
<evidence type="ECO:0000313" key="4">
    <source>
        <dbReference type="EMBL" id="KIO34596.1"/>
    </source>
</evidence>
<gene>
    <name evidence="4" type="ORF">M407DRAFT_16570</name>
</gene>
<evidence type="ECO:0000259" key="3">
    <source>
        <dbReference type="PROSITE" id="PS50011"/>
    </source>
</evidence>